<dbReference type="SUPFAM" id="SSF54826">
    <property type="entry name" value="Enolase N-terminal domain-like"/>
    <property type="match status" value="1"/>
</dbReference>
<dbReference type="PANTHER" id="PTHR48080">
    <property type="entry name" value="D-GALACTONATE DEHYDRATASE-RELATED"/>
    <property type="match status" value="1"/>
</dbReference>
<proteinExistence type="predicted"/>
<sequence>MTTVVAPFATHTQHAELYHCAAGGHTDWLLLRLTDPDGVTGWGECSDAGPLAAVLRVLAGEAADAATCRAVRGAVRQALADQAARRAGQPLWQWLGAHRPPGPVELTALLRRTAHPGTAAADAGAAVAAGFATVRIAPFDSPGGDRLGHLGLARVRAVRAAVGASVRLLVDCHQRLPLGELTPLLAPLARLGVDRLEDGASLARPAELAELRRRTALPLAARADSAGPGQLARAAGLVDLLLVDARRAGGPAAVLELAASGARVGLRNPSGPIATLHSAHLAAALPGEPLEYPFGEVAAERRAGLLRAGERISGGQLLLPAGPGLGDEPDLRHPAVVPLWRGALTEPGCPPV</sequence>
<evidence type="ECO:0000313" key="3">
    <source>
        <dbReference type="Proteomes" id="UP000317940"/>
    </source>
</evidence>
<dbReference type="Gene3D" id="3.30.390.10">
    <property type="entry name" value="Enolase-like, N-terminal domain"/>
    <property type="match status" value="1"/>
</dbReference>
<protein>
    <submittedName>
        <fullName evidence="2">L-alanine-DL-glutamate epimerase-like enolase superfamily enzyme</fullName>
    </submittedName>
</protein>
<feature type="domain" description="Mandelate racemase/muconate lactonizing enzyme C-terminal" evidence="1">
    <location>
        <begin position="116"/>
        <end position="218"/>
    </location>
</feature>
<organism evidence="2 3">
    <name type="scientific">Kitasatospora viridis</name>
    <dbReference type="NCBI Taxonomy" id="281105"/>
    <lineage>
        <taxon>Bacteria</taxon>
        <taxon>Bacillati</taxon>
        <taxon>Actinomycetota</taxon>
        <taxon>Actinomycetes</taxon>
        <taxon>Kitasatosporales</taxon>
        <taxon>Streptomycetaceae</taxon>
        <taxon>Kitasatospora</taxon>
    </lineage>
</organism>
<dbReference type="Proteomes" id="UP000317940">
    <property type="component" value="Unassembled WGS sequence"/>
</dbReference>
<evidence type="ECO:0000313" key="2">
    <source>
        <dbReference type="EMBL" id="TWG00351.1"/>
    </source>
</evidence>
<dbReference type="InterPro" id="IPR036849">
    <property type="entry name" value="Enolase-like_C_sf"/>
</dbReference>
<comment type="caution">
    <text evidence="2">The sequence shown here is derived from an EMBL/GenBank/DDBJ whole genome shotgun (WGS) entry which is preliminary data.</text>
</comment>
<dbReference type="InterPro" id="IPR034593">
    <property type="entry name" value="DgoD-like"/>
</dbReference>
<dbReference type="SUPFAM" id="SSF51604">
    <property type="entry name" value="Enolase C-terminal domain-like"/>
    <property type="match status" value="1"/>
</dbReference>
<dbReference type="OrthoDB" id="9802699at2"/>
<accession>A0A561ULU9</accession>
<keyword evidence="3" id="KW-1185">Reference proteome</keyword>
<dbReference type="InterPro" id="IPR029065">
    <property type="entry name" value="Enolase_C-like"/>
</dbReference>
<dbReference type="SMART" id="SM00922">
    <property type="entry name" value="MR_MLE"/>
    <property type="match status" value="1"/>
</dbReference>
<gene>
    <name evidence="2" type="ORF">FHX73_114226</name>
</gene>
<dbReference type="Gene3D" id="3.20.20.120">
    <property type="entry name" value="Enolase-like C-terminal domain"/>
    <property type="match status" value="1"/>
</dbReference>
<dbReference type="RefSeq" id="WP_145906465.1">
    <property type="nucleotide sequence ID" value="NZ_BAAAMZ010000014.1"/>
</dbReference>
<dbReference type="InterPro" id="IPR029017">
    <property type="entry name" value="Enolase-like_N"/>
</dbReference>
<dbReference type="PANTHER" id="PTHR48080:SF2">
    <property type="entry name" value="D-GALACTONATE DEHYDRATASE"/>
    <property type="match status" value="1"/>
</dbReference>
<dbReference type="Pfam" id="PF13378">
    <property type="entry name" value="MR_MLE_C"/>
    <property type="match status" value="1"/>
</dbReference>
<reference evidence="2 3" key="1">
    <citation type="submission" date="2019-06" db="EMBL/GenBank/DDBJ databases">
        <title>Sequencing the genomes of 1000 actinobacteria strains.</title>
        <authorList>
            <person name="Klenk H.-P."/>
        </authorList>
    </citation>
    <scope>NUCLEOTIDE SEQUENCE [LARGE SCALE GENOMIC DNA]</scope>
    <source>
        <strain evidence="2 3">DSM 44826</strain>
    </source>
</reference>
<dbReference type="InterPro" id="IPR013342">
    <property type="entry name" value="Mandelate_racemase_C"/>
</dbReference>
<dbReference type="AlphaFoldDB" id="A0A561ULU9"/>
<name>A0A561ULU9_9ACTN</name>
<dbReference type="EMBL" id="VIWT01000001">
    <property type="protein sequence ID" value="TWG00351.1"/>
    <property type="molecule type" value="Genomic_DNA"/>
</dbReference>
<evidence type="ECO:0000259" key="1">
    <source>
        <dbReference type="SMART" id="SM00922"/>
    </source>
</evidence>